<evidence type="ECO:0000313" key="4">
    <source>
        <dbReference type="EMBL" id="SJL10552.1"/>
    </source>
</evidence>
<dbReference type="InterPro" id="IPR029058">
    <property type="entry name" value="AB_hydrolase_fold"/>
</dbReference>
<feature type="compositionally biased region" description="Low complexity" evidence="2">
    <location>
        <begin position="242"/>
        <end position="253"/>
    </location>
</feature>
<dbReference type="GO" id="GO:0005634">
    <property type="term" value="C:nucleus"/>
    <property type="evidence" value="ECO:0007669"/>
    <property type="project" value="TreeGrafter"/>
</dbReference>
<proteinExistence type="predicted"/>
<accession>A0A284RP56</accession>
<dbReference type="GO" id="GO:0016787">
    <property type="term" value="F:hydrolase activity"/>
    <property type="evidence" value="ECO:0007669"/>
    <property type="project" value="UniProtKB-KW"/>
</dbReference>
<dbReference type="Pfam" id="PF03959">
    <property type="entry name" value="FSH1"/>
    <property type="match status" value="1"/>
</dbReference>
<dbReference type="InterPro" id="IPR050593">
    <property type="entry name" value="LovG"/>
</dbReference>
<evidence type="ECO:0000256" key="1">
    <source>
        <dbReference type="ARBA" id="ARBA00022801"/>
    </source>
</evidence>
<dbReference type="PANTHER" id="PTHR48070">
    <property type="entry name" value="ESTERASE OVCA2"/>
    <property type="match status" value="1"/>
</dbReference>
<dbReference type="STRING" id="47428.A0A284RP56"/>
<evidence type="ECO:0000256" key="2">
    <source>
        <dbReference type="SAM" id="MobiDB-lite"/>
    </source>
</evidence>
<dbReference type="InterPro" id="IPR005645">
    <property type="entry name" value="FSH-like_dom"/>
</dbReference>
<protein>
    <recommendedName>
        <fullName evidence="3">Serine hydrolase domain-containing protein</fullName>
    </recommendedName>
</protein>
<evidence type="ECO:0000313" key="5">
    <source>
        <dbReference type="Proteomes" id="UP000219338"/>
    </source>
</evidence>
<keyword evidence="5" id="KW-1185">Reference proteome</keyword>
<name>A0A284RP56_ARMOS</name>
<dbReference type="GO" id="GO:0005737">
    <property type="term" value="C:cytoplasm"/>
    <property type="evidence" value="ECO:0007669"/>
    <property type="project" value="TreeGrafter"/>
</dbReference>
<dbReference type="PANTHER" id="PTHR48070:SF6">
    <property type="entry name" value="ESTERASE OVCA2"/>
    <property type="match status" value="1"/>
</dbReference>
<gene>
    <name evidence="4" type="ORF">ARMOST_13939</name>
</gene>
<reference evidence="5" key="1">
    <citation type="journal article" date="2017" name="Nat. Ecol. Evol.">
        <title>Genome expansion and lineage-specific genetic innovations in the forest pathogenic fungi Armillaria.</title>
        <authorList>
            <person name="Sipos G."/>
            <person name="Prasanna A.N."/>
            <person name="Walter M.C."/>
            <person name="O'Connor E."/>
            <person name="Balint B."/>
            <person name="Krizsan K."/>
            <person name="Kiss B."/>
            <person name="Hess J."/>
            <person name="Varga T."/>
            <person name="Slot J."/>
            <person name="Riley R."/>
            <person name="Boka B."/>
            <person name="Rigling D."/>
            <person name="Barry K."/>
            <person name="Lee J."/>
            <person name="Mihaltcheva S."/>
            <person name="LaButti K."/>
            <person name="Lipzen A."/>
            <person name="Waldron R."/>
            <person name="Moloney N.M."/>
            <person name="Sperisen C."/>
            <person name="Kredics L."/>
            <person name="Vagvoelgyi C."/>
            <person name="Patrignani A."/>
            <person name="Fitzpatrick D."/>
            <person name="Nagy I."/>
            <person name="Doyle S."/>
            <person name="Anderson J.B."/>
            <person name="Grigoriev I.V."/>
            <person name="Gueldener U."/>
            <person name="Muensterkoetter M."/>
            <person name="Nagy L.G."/>
        </authorList>
    </citation>
    <scope>NUCLEOTIDE SEQUENCE [LARGE SCALE GENOMIC DNA]</scope>
    <source>
        <strain evidence="5">C18/9</strain>
    </source>
</reference>
<sequence length="262" mass="28557">MATRSILVLHGYAQNASIFSKRLGALRKQCGKDIDLVFVDGPHILQPVDLQFNTASITQSTESTLSAFGASEAKNSEDPSLTPRGWYKANHDRTKAIGLEDSLVFLRDILKERKFDGVFGFRHPRSSVGCLPVSSQKPEAYPPFLVDGQAPHPPFQFCVSVAGFKIADPLSDVVYNPTYTTPTLHVIGRTDIIVTEERANGLLKVSANKRIESHDGGHFVPSKTNWRKFLVAYLHDPLGNIPSPSSMPSTPNSGTATPAATD</sequence>
<dbReference type="Gene3D" id="3.40.50.1820">
    <property type="entry name" value="alpha/beta hydrolase"/>
    <property type="match status" value="1"/>
</dbReference>
<dbReference type="OMA" id="EEPRGWW"/>
<feature type="region of interest" description="Disordered" evidence="2">
    <location>
        <begin position="241"/>
        <end position="262"/>
    </location>
</feature>
<feature type="domain" description="Serine hydrolase" evidence="3">
    <location>
        <begin position="4"/>
        <end position="228"/>
    </location>
</feature>
<dbReference type="SUPFAM" id="SSF53474">
    <property type="entry name" value="alpha/beta-Hydrolases"/>
    <property type="match status" value="1"/>
</dbReference>
<organism evidence="4 5">
    <name type="scientific">Armillaria ostoyae</name>
    <name type="common">Armillaria root rot fungus</name>
    <dbReference type="NCBI Taxonomy" id="47428"/>
    <lineage>
        <taxon>Eukaryota</taxon>
        <taxon>Fungi</taxon>
        <taxon>Dikarya</taxon>
        <taxon>Basidiomycota</taxon>
        <taxon>Agaricomycotina</taxon>
        <taxon>Agaricomycetes</taxon>
        <taxon>Agaricomycetidae</taxon>
        <taxon>Agaricales</taxon>
        <taxon>Marasmiineae</taxon>
        <taxon>Physalacriaceae</taxon>
        <taxon>Armillaria</taxon>
    </lineage>
</organism>
<dbReference type="Proteomes" id="UP000219338">
    <property type="component" value="Unassembled WGS sequence"/>
</dbReference>
<dbReference type="OrthoDB" id="2094269at2759"/>
<dbReference type="EMBL" id="FUEG01000012">
    <property type="protein sequence ID" value="SJL10552.1"/>
    <property type="molecule type" value="Genomic_DNA"/>
</dbReference>
<keyword evidence="1" id="KW-0378">Hydrolase</keyword>
<evidence type="ECO:0000259" key="3">
    <source>
        <dbReference type="Pfam" id="PF03959"/>
    </source>
</evidence>
<dbReference type="AlphaFoldDB" id="A0A284RP56"/>